<dbReference type="SUPFAM" id="SSF52047">
    <property type="entry name" value="RNI-like"/>
    <property type="match status" value="1"/>
</dbReference>
<comment type="subcellular location">
    <subcellularLocation>
        <location evidence="1">Membrane</location>
    </subcellularLocation>
</comment>
<dbReference type="FunFam" id="3.80.10.10:FF:000041">
    <property type="entry name" value="LRR receptor-like serine/threonine-protein kinase ERECTA"/>
    <property type="match status" value="1"/>
</dbReference>
<keyword evidence="8" id="KW-1185">Reference proteome</keyword>
<accession>A0A835MDF8</accession>
<dbReference type="PANTHER" id="PTHR48004:SF9">
    <property type="entry name" value="RECEPTOR-LIKE PROTEIN CLAVATA2"/>
    <property type="match status" value="1"/>
</dbReference>
<keyword evidence="5" id="KW-0472">Membrane</keyword>
<dbReference type="AlphaFoldDB" id="A0A835MDF8"/>
<dbReference type="InterPro" id="IPR052941">
    <property type="entry name" value="StomDev_PlantInt_Reg"/>
</dbReference>
<evidence type="ECO:0000256" key="1">
    <source>
        <dbReference type="ARBA" id="ARBA00004370"/>
    </source>
</evidence>
<dbReference type="GO" id="GO:0016020">
    <property type="term" value="C:membrane"/>
    <property type="evidence" value="ECO:0007669"/>
    <property type="project" value="UniProtKB-SubCell"/>
</dbReference>
<dbReference type="Pfam" id="PF00560">
    <property type="entry name" value="LRR_1"/>
    <property type="match status" value="3"/>
</dbReference>
<sequence length="255" mass="28110">MEILDLGFSYFHRTIPESLFYSKSLKYLDLGNNYLSGDLHEFFQPLVFLNLSSNLLSAMNSIVGGIPTCNASLEELTHLNLSFNHLNFATSPILVFSKKLLALLLSLMLCLVHLQPRLQRQQRNEALFFLTRPIVFSLVSTGIVSFSQSSYCGNPASIGSFTYLQVIDLSSNSLSGSIPLNIVGCFQLRALVLNNNNVSGQIQPELDALDSLKVLAISNNRISNEIPLTLPGCKSLEIVDFSSNNLSGNLNYVIT</sequence>
<dbReference type="OrthoDB" id="2105857at2759"/>
<evidence type="ECO:0000256" key="2">
    <source>
        <dbReference type="ARBA" id="ARBA00022614"/>
    </source>
</evidence>
<keyword evidence="3" id="KW-0732">Signal</keyword>
<reference evidence="7 8" key="1">
    <citation type="submission" date="2020-10" db="EMBL/GenBank/DDBJ databases">
        <title>Plant Genome Project.</title>
        <authorList>
            <person name="Zhang R.-G."/>
        </authorList>
    </citation>
    <scope>NUCLEOTIDE SEQUENCE [LARGE SCALE GENOMIC DNA]</scope>
    <source>
        <strain evidence="7">FAFU-HL-1</strain>
        <tissue evidence="7">Leaf</tissue>
    </source>
</reference>
<keyword evidence="2" id="KW-0433">Leucine-rich repeat</keyword>
<protein>
    <submittedName>
        <fullName evidence="7">Uncharacterized protein</fullName>
    </submittedName>
</protein>
<dbReference type="EMBL" id="JADGMS010000018">
    <property type="protein sequence ID" value="KAF9662377.1"/>
    <property type="molecule type" value="Genomic_DNA"/>
</dbReference>
<evidence type="ECO:0000256" key="6">
    <source>
        <dbReference type="ARBA" id="ARBA00023180"/>
    </source>
</evidence>
<evidence type="ECO:0000256" key="4">
    <source>
        <dbReference type="ARBA" id="ARBA00022737"/>
    </source>
</evidence>
<keyword evidence="6" id="KW-0325">Glycoprotein</keyword>
<evidence type="ECO:0000256" key="5">
    <source>
        <dbReference type="ARBA" id="ARBA00023136"/>
    </source>
</evidence>
<dbReference type="InterPro" id="IPR001611">
    <property type="entry name" value="Leu-rich_rpt"/>
</dbReference>
<evidence type="ECO:0000313" key="8">
    <source>
        <dbReference type="Proteomes" id="UP000657918"/>
    </source>
</evidence>
<evidence type="ECO:0000256" key="3">
    <source>
        <dbReference type="ARBA" id="ARBA00022729"/>
    </source>
</evidence>
<dbReference type="Proteomes" id="UP000657918">
    <property type="component" value="Unassembled WGS sequence"/>
</dbReference>
<gene>
    <name evidence="7" type="ORF">SADUNF_Sadunf18G0046900</name>
</gene>
<keyword evidence="4" id="KW-0677">Repeat</keyword>
<proteinExistence type="predicted"/>
<organism evidence="7 8">
    <name type="scientific">Salix dunnii</name>
    <dbReference type="NCBI Taxonomy" id="1413687"/>
    <lineage>
        <taxon>Eukaryota</taxon>
        <taxon>Viridiplantae</taxon>
        <taxon>Streptophyta</taxon>
        <taxon>Embryophyta</taxon>
        <taxon>Tracheophyta</taxon>
        <taxon>Spermatophyta</taxon>
        <taxon>Magnoliopsida</taxon>
        <taxon>eudicotyledons</taxon>
        <taxon>Gunneridae</taxon>
        <taxon>Pentapetalae</taxon>
        <taxon>rosids</taxon>
        <taxon>fabids</taxon>
        <taxon>Malpighiales</taxon>
        <taxon>Salicaceae</taxon>
        <taxon>Saliceae</taxon>
        <taxon>Salix</taxon>
    </lineage>
</organism>
<dbReference type="PANTHER" id="PTHR48004">
    <property type="entry name" value="OS01G0149700 PROTEIN"/>
    <property type="match status" value="1"/>
</dbReference>
<dbReference type="Gene3D" id="3.80.10.10">
    <property type="entry name" value="Ribonuclease Inhibitor"/>
    <property type="match status" value="2"/>
</dbReference>
<evidence type="ECO:0000313" key="7">
    <source>
        <dbReference type="EMBL" id="KAF9662377.1"/>
    </source>
</evidence>
<name>A0A835MDF8_9ROSI</name>
<dbReference type="InterPro" id="IPR032675">
    <property type="entry name" value="LRR_dom_sf"/>
</dbReference>
<comment type="caution">
    <text evidence="7">The sequence shown here is derived from an EMBL/GenBank/DDBJ whole genome shotgun (WGS) entry which is preliminary data.</text>
</comment>